<dbReference type="Pfam" id="PF21948">
    <property type="entry name" value="LplA-B_cat"/>
    <property type="match status" value="1"/>
</dbReference>
<dbReference type="GO" id="GO:0016874">
    <property type="term" value="F:ligase activity"/>
    <property type="evidence" value="ECO:0007669"/>
    <property type="project" value="UniProtKB-KW"/>
</dbReference>
<dbReference type="Gene3D" id="3.30.930.10">
    <property type="entry name" value="Bira Bifunctional Protein, Domain 2"/>
    <property type="match status" value="1"/>
</dbReference>
<reference evidence="2 3" key="1">
    <citation type="submission" date="2017-02" db="EMBL/GenBank/DDBJ databases">
        <title>Pseudoalteromonas ulvae TC14 Genome.</title>
        <authorList>
            <person name="Molmeret M."/>
        </authorList>
    </citation>
    <scope>NUCLEOTIDE SEQUENCE [LARGE SCALE GENOMIC DNA]</scope>
    <source>
        <strain evidence="2">TC14</strain>
    </source>
</reference>
<dbReference type="OrthoDB" id="7364083at2"/>
<keyword evidence="2" id="KW-0436">Ligase</keyword>
<dbReference type="Proteomes" id="UP000194841">
    <property type="component" value="Unassembled WGS sequence"/>
</dbReference>
<evidence type="ECO:0000313" key="2">
    <source>
        <dbReference type="EMBL" id="OUL59305.1"/>
    </source>
</evidence>
<dbReference type="InterPro" id="IPR050664">
    <property type="entry name" value="Octanoyltrans_LipM/LipL"/>
</dbReference>
<organism evidence="2 3">
    <name type="scientific">Pseudoalteromonas ulvae</name>
    <dbReference type="NCBI Taxonomy" id="107327"/>
    <lineage>
        <taxon>Bacteria</taxon>
        <taxon>Pseudomonadati</taxon>
        <taxon>Pseudomonadota</taxon>
        <taxon>Gammaproteobacteria</taxon>
        <taxon>Alteromonadales</taxon>
        <taxon>Pseudoalteromonadaceae</taxon>
        <taxon>Pseudoalteromonas</taxon>
    </lineage>
</organism>
<comment type="caution">
    <text evidence="2">The sequence shown here is derived from an EMBL/GenBank/DDBJ whole genome shotgun (WGS) entry which is preliminary data.</text>
</comment>
<dbReference type="SUPFAM" id="SSF55681">
    <property type="entry name" value="Class II aaRS and biotin synthetases"/>
    <property type="match status" value="1"/>
</dbReference>
<name>A0A244CUM4_PSEDV</name>
<dbReference type="PANTHER" id="PTHR43679">
    <property type="entry name" value="OCTANOYLTRANSFERASE LIPM-RELATED"/>
    <property type="match status" value="1"/>
</dbReference>
<proteinExistence type="predicted"/>
<dbReference type="PANTHER" id="PTHR43679:SF2">
    <property type="entry name" value="OCTANOYL-[GCVH]:PROTEIN N-OCTANOYLTRANSFERASE"/>
    <property type="match status" value="1"/>
</dbReference>
<keyword evidence="3" id="KW-1185">Reference proteome</keyword>
<dbReference type="InterPro" id="IPR004143">
    <property type="entry name" value="BPL_LPL_catalytic"/>
</dbReference>
<accession>A0A244CUM4</accession>
<dbReference type="EMBL" id="MWPV01000001">
    <property type="protein sequence ID" value="OUL59305.1"/>
    <property type="molecule type" value="Genomic_DNA"/>
</dbReference>
<protein>
    <submittedName>
        <fullName evidence="2">Lipoate--protein ligase</fullName>
    </submittedName>
</protein>
<evidence type="ECO:0000259" key="1">
    <source>
        <dbReference type="PROSITE" id="PS51733"/>
    </source>
</evidence>
<sequence length="239" mass="26238">MTKMKAKVLRYDAIDVETVFEKESALLDAIVNGQLNQALLLWQSRDNTLVLPAGNKWQQSADLRQALNALGWQVFARKTGGAPVPQTQGVINVSYLYALPAGQDYSIPAAYRSFCHILSEFFNQFGVAVQSHATPGSYCDGDYNLNIAGKKVVGTAQRVVLKKGGGKVVLAQACILIDVDPQQLVTPVNTCYQLHQQTERVRAQVHTSLFEHCTQRPTTAELYQSLFQCFAAAQSTTTA</sequence>
<gene>
    <name evidence="2" type="ORF">B1199_03280</name>
</gene>
<dbReference type="AlphaFoldDB" id="A0A244CUM4"/>
<dbReference type="PROSITE" id="PS51733">
    <property type="entry name" value="BPL_LPL_CATALYTIC"/>
    <property type="match status" value="1"/>
</dbReference>
<feature type="domain" description="BPL/LPL catalytic" evidence="1">
    <location>
        <begin position="33"/>
        <end position="238"/>
    </location>
</feature>
<evidence type="ECO:0000313" key="3">
    <source>
        <dbReference type="Proteomes" id="UP000194841"/>
    </source>
</evidence>
<dbReference type="RefSeq" id="WP_086742697.1">
    <property type="nucleotide sequence ID" value="NZ_MWPV01000001.1"/>
</dbReference>
<dbReference type="InterPro" id="IPR045864">
    <property type="entry name" value="aa-tRNA-synth_II/BPL/LPL"/>
</dbReference>